<feature type="region of interest" description="Disordered" evidence="1">
    <location>
        <begin position="12"/>
        <end position="131"/>
    </location>
</feature>
<dbReference type="Proteomes" id="UP000019763">
    <property type="component" value="Unassembled WGS sequence"/>
</dbReference>
<name>A0A023BDM0_GRENI</name>
<sequence length="390" mass="42214">MGFLSYVREKIHDIRTGQDAKRSPAVHGAAFSSAEAQQVPAEGALPANRPGDEPTDKEADRTMPEQNGRQKPGDMLPRHVMKASTSSQTQDEGPNRVVSQLSSKPSASEQKGATRSTSTAGPRAQSEAFPRPSLLAYDLTTAQSLALSAVSPKQYRAPVSPWAPTTQPPLLTYELTTARALMIGAADRKQNGTKATQTNMETLNSRIDAAKSGTAPESDAKGPVVRLCLFKTHLSPDHQVTYNQTQAQTLLYGRSEMNKSAPIAEKAATHAVSSTHQVLYNETVARQLMMGDPCGSSCCQKMESRLAVYELTQARILGAAKYQPTDDFAGLTNLAIYNLTEARMLAARVGSLREKRPGKIAVESSAKNRRVQMAPTAQYAQTQAQILRFK</sequence>
<feature type="compositionally biased region" description="Polar residues" evidence="1">
    <location>
        <begin position="83"/>
        <end position="120"/>
    </location>
</feature>
<evidence type="ECO:0000313" key="2">
    <source>
        <dbReference type="EMBL" id="EZG88835.1"/>
    </source>
</evidence>
<feature type="compositionally biased region" description="Basic and acidic residues" evidence="1">
    <location>
        <begin position="12"/>
        <end position="22"/>
    </location>
</feature>
<dbReference type="GeneID" id="22910396"/>
<feature type="compositionally biased region" description="Basic and acidic residues" evidence="1">
    <location>
        <begin position="50"/>
        <end position="63"/>
    </location>
</feature>
<evidence type="ECO:0000313" key="3">
    <source>
        <dbReference type="Proteomes" id="UP000019763"/>
    </source>
</evidence>
<proteinExistence type="predicted"/>
<keyword evidence="3" id="KW-1185">Reference proteome</keyword>
<comment type="caution">
    <text evidence="2">The sequence shown here is derived from an EMBL/GenBank/DDBJ whole genome shotgun (WGS) entry which is preliminary data.</text>
</comment>
<dbReference type="AlphaFoldDB" id="A0A023BDM0"/>
<protein>
    <submittedName>
        <fullName evidence="2">Uncharacterized protein</fullName>
    </submittedName>
</protein>
<dbReference type="VEuPathDB" id="CryptoDB:GNI_003860"/>
<dbReference type="EMBL" id="AFNH02000032">
    <property type="protein sequence ID" value="EZG88835.1"/>
    <property type="molecule type" value="Genomic_DNA"/>
</dbReference>
<accession>A0A023BDM0</accession>
<evidence type="ECO:0000256" key="1">
    <source>
        <dbReference type="SAM" id="MobiDB-lite"/>
    </source>
</evidence>
<reference evidence="2" key="1">
    <citation type="submission" date="2013-12" db="EMBL/GenBank/DDBJ databases">
        <authorList>
            <person name="Omoto C.K."/>
            <person name="Sibley D."/>
            <person name="Venepally P."/>
            <person name="Hadjithomas M."/>
            <person name="Karamycheva S."/>
            <person name="Brunk B."/>
            <person name="Roos D."/>
            <person name="Caler E."/>
            <person name="Lorenzi H."/>
        </authorList>
    </citation>
    <scope>NUCLEOTIDE SEQUENCE</scope>
</reference>
<dbReference type="RefSeq" id="XP_011128534.1">
    <property type="nucleotide sequence ID" value="XM_011130232.1"/>
</dbReference>
<organism evidence="2 3">
    <name type="scientific">Gregarina niphandrodes</name>
    <name type="common">Septate eugregarine</name>
    <dbReference type="NCBI Taxonomy" id="110365"/>
    <lineage>
        <taxon>Eukaryota</taxon>
        <taxon>Sar</taxon>
        <taxon>Alveolata</taxon>
        <taxon>Apicomplexa</taxon>
        <taxon>Conoidasida</taxon>
        <taxon>Gregarinasina</taxon>
        <taxon>Eugregarinorida</taxon>
        <taxon>Gregarinidae</taxon>
        <taxon>Gregarina</taxon>
    </lineage>
</organism>
<gene>
    <name evidence="2" type="ORF">GNI_003860</name>
</gene>